<sequence length="237" mass="25287">MNEHAPFSGSGEHDGVRPRSGSLSPYILIVTALVSAFAAALAMYLVMRPGNSDDAEPSHIPSPHAPTPSTSSVSSPTPDPTPTEAAKPTPPSTPTPTAQSAPPSPTVESPTQNPAWPVLDDGWTILDAVVHKPSDLDSLDEVPQGFKAITAEFLTEDDECRPTVWITAVHRTGWIAGAEGYEDCGGGADVIWADRGGTWESVFVLQDYPSCRDLSLAGVPENSGVIECWDQDREWNW</sequence>
<evidence type="ECO:0000256" key="1">
    <source>
        <dbReference type="SAM" id="MobiDB-lite"/>
    </source>
</evidence>
<dbReference type="RefSeq" id="WP_077687173.1">
    <property type="nucleotide sequence ID" value="NZ_CP019606.1"/>
</dbReference>
<protein>
    <submittedName>
        <fullName evidence="3">Uncharacterized protein</fullName>
    </submittedName>
</protein>
<proteinExistence type="predicted"/>
<dbReference type="KEGG" id="tes:BW730_16255"/>
<keyword evidence="4" id="KW-1185">Reference proteome</keyword>
<feature type="region of interest" description="Disordered" evidence="1">
    <location>
        <begin position="52"/>
        <end position="118"/>
    </location>
</feature>
<evidence type="ECO:0000256" key="2">
    <source>
        <dbReference type="SAM" id="Phobius"/>
    </source>
</evidence>
<keyword evidence="2" id="KW-0472">Membrane</keyword>
<dbReference type="OrthoDB" id="3788830at2"/>
<gene>
    <name evidence="3" type="ORF">BW730_16255</name>
</gene>
<dbReference type="EMBL" id="CP019606">
    <property type="protein sequence ID" value="AQP48822.1"/>
    <property type="molecule type" value="Genomic_DNA"/>
</dbReference>
<feature type="transmembrane region" description="Helical" evidence="2">
    <location>
        <begin position="26"/>
        <end position="46"/>
    </location>
</feature>
<dbReference type="Proteomes" id="UP000188145">
    <property type="component" value="Chromosome"/>
</dbReference>
<evidence type="ECO:0000313" key="3">
    <source>
        <dbReference type="EMBL" id="AQP48822.1"/>
    </source>
</evidence>
<reference evidence="4" key="1">
    <citation type="submission" date="2017-02" db="EMBL/GenBank/DDBJ databases">
        <title>Tessaracoccus aquaemaris sp. nov., isolated from the intestine of a Korean rockfish, Sebastes schlegelii, in a marine aquaculture pond.</title>
        <authorList>
            <person name="Tak E.J."/>
            <person name="Bae J.-W."/>
        </authorList>
    </citation>
    <scope>NUCLEOTIDE SEQUENCE [LARGE SCALE GENOMIC DNA]</scope>
    <source>
        <strain evidence="4">NSG39</strain>
    </source>
</reference>
<organism evidence="3 4">
    <name type="scientific">Tessaracoccus aquimaris</name>
    <dbReference type="NCBI Taxonomy" id="1332264"/>
    <lineage>
        <taxon>Bacteria</taxon>
        <taxon>Bacillati</taxon>
        <taxon>Actinomycetota</taxon>
        <taxon>Actinomycetes</taxon>
        <taxon>Propionibacteriales</taxon>
        <taxon>Propionibacteriaceae</taxon>
        <taxon>Tessaracoccus</taxon>
    </lineage>
</organism>
<feature type="compositionally biased region" description="Low complexity" evidence="1">
    <location>
        <begin position="58"/>
        <end position="87"/>
    </location>
</feature>
<name>A0A1Q2CRU0_9ACTN</name>
<keyword evidence="2" id="KW-1133">Transmembrane helix</keyword>
<keyword evidence="2" id="KW-0812">Transmembrane</keyword>
<accession>A0A1Q2CRU0</accession>
<evidence type="ECO:0000313" key="4">
    <source>
        <dbReference type="Proteomes" id="UP000188145"/>
    </source>
</evidence>
<dbReference type="AlphaFoldDB" id="A0A1Q2CRU0"/>